<dbReference type="EMBL" id="FQUI01000018">
    <property type="protein sequence ID" value="SHE84505.1"/>
    <property type="molecule type" value="Genomic_DNA"/>
</dbReference>
<evidence type="ECO:0000313" key="2">
    <source>
        <dbReference type="Proteomes" id="UP000184334"/>
    </source>
</evidence>
<dbReference type="RefSeq" id="WP_072864590.1">
    <property type="nucleotide sequence ID" value="NZ_FQUI01000018.1"/>
</dbReference>
<protein>
    <submittedName>
        <fullName evidence="1">Uncharacterized protein</fullName>
    </submittedName>
</protein>
<sequence length="109" mass="11400">MGIRMDAIYEGNVSGYGHVNQGKYVTGSEAWEKLQQKNAQKIEEFNQKGIEGWKETKEAAKWGGIGGAIGYLGLAAVSSNPITLSGLAGGIVLGAIEGAITSDIASWGK</sequence>
<reference evidence="1" key="1">
    <citation type="submission" date="2016-11" db="EMBL/GenBank/DDBJ databases">
        <authorList>
            <person name="Varghese N."/>
            <person name="Submissions S."/>
        </authorList>
    </citation>
    <scope>NUCLEOTIDE SEQUENCE [LARGE SCALE GENOMIC DNA]</scope>
    <source>
        <strain evidence="1">DSM 16785</strain>
    </source>
</reference>
<dbReference type="OrthoDB" id="9897917at2"/>
<evidence type="ECO:0000313" key="1">
    <source>
        <dbReference type="EMBL" id="SHE84505.1"/>
    </source>
</evidence>
<gene>
    <name evidence="1" type="ORF">SAMN02745164_01254</name>
</gene>
<dbReference type="Proteomes" id="UP000184334">
    <property type="component" value="Unassembled WGS sequence"/>
</dbReference>
<organism evidence="1 2">
    <name type="scientific">Marinitoga hydrogenitolerans (strain DSM 16785 / JCM 12826 / AT1271)</name>
    <dbReference type="NCBI Taxonomy" id="1122195"/>
    <lineage>
        <taxon>Bacteria</taxon>
        <taxon>Thermotogati</taxon>
        <taxon>Thermotogota</taxon>
        <taxon>Thermotogae</taxon>
        <taxon>Petrotogales</taxon>
        <taxon>Petrotogaceae</taxon>
        <taxon>Marinitoga</taxon>
    </lineage>
</organism>
<proteinExistence type="predicted"/>
<keyword evidence="2" id="KW-1185">Reference proteome</keyword>
<accession>A0A1M4WTH1</accession>
<comment type="caution">
    <text evidence="1">The sequence shown here is derived from an EMBL/GenBank/DDBJ whole genome shotgun (WGS) entry which is preliminary data.</text>
</comment>
<dbReference type="AlphaFoldDB" id="A0A1M4WTH1"/>
<name>A0A1M4WTH1_MARH1</name>